<feature type="compositionally biased region" description="Basic and acidic residues" evidence="1">
    <location>
        <begin position="512"/>
        <end position="525"/>
    </location>
</feature>
<dbReference type="EMBL" id="NAJO01000068">
    <property type="protein sequence ID" value="OQN96300.1"/>
    <property type="molecule type" value="Genomic_DNA"/>
</dbReference>
<dbReference type="Proteomes" id="UP000192596">
    <property type="component" value="Unassembled WGS sequence"/>
</dbReference>
<dbReference type="InterPro" id="IPR011021">
    <property type="entry name" value="Arrestin-like_N"/>
</dbReference>
<dbReference type="STRING" id="1507870.A0A1V8SBK9"/>
<dbReference type="AlphaFoldDB" id="A0A1V8SBK9"/>
<evidence type="ECO:0000313" key="4">
    <source>
        <dbReference type="Proteomes" id="UP000192596"/>
    </source>
</evidence>
<evidence type="ECO:0000313" key="3">
    <source>
        <dbReference type="EMBL" id="OQN96300.1"/>
    </source>
</evidence>
<feature type="domain" description="Arrestin-like N-terminal" evidence="2">
    <location>
        <begin position="5"/>
        <end position="117"/>
    </location>
</feature>
<dbReference type="OrthoDB" id="3365616at2759"/>
<dbReference type="Gene3D" id="2.60.40.640">
    <property type="match status" value="1"/>
</dbReference>
<dbReference type="GO" id="GO:0030674">
    <property type="term" value="F:protein-macromolecule adaptor activity"/>
    <property type="evidence" value="ECO:0007669"/>
    <property type="project" value="TreeGrafter"/>
</dbReference>
<evidence type="ECO:0000259" key="2">
    <source>
        <dbReference type="Pfam" id="PF00339"/>
    </source>
</evidence>
<dbReference type="CDD" id="cd22952">
    <property type="entry name" value="ART10-like"/>
    <property type="match status" value="1"/>
</dbReference>
<name>A0A1V8SBK9_9PEZI</name>
<organism evidence="3 4">
    <name type="scientific">Cryoendolithus antarcticus</name>
    <dbReference type="NCBI Taxonomy" id="1507870"/>
    <lineage>
        <taxon>Eukaryota</taxon>
        <taxon>Fungi</taxon>
        <taxon>Dikarya</taxon>
        <taxon>Ascomycota</taxon>
        <taxon>Pezizomycotina</taxon>
        <taxon>Dothideomycetes</taxon>
        <taxon>Dothideomycetidae</taxon>
        <taxon>Cladosporiales</taxon>
        <taxon>Cladosporiaceae</taxon>
        <taxon>Cryoendolithus</taxon>
    </lineage>
</organism>
<dbReference type="InParanoid" id="A0A1V8SBK9"/>
<feature type="region of interest" description="Disordered" evidence="1">
    <location>
        <begin position="455"/>
        <end position="525"/>
    </location>
</feature>
<sequence>MQASILLDESATRTFTNLDQVSGKVIVRSTKAADIDDIVVKLEGESRTRLVNHLGPNGEKMKPKLEFHKILYRTTTVFPPPTLAQDRISTPVSGKPSYTLPPGTHEYRFTFKVPFNNSCHEPAPAKSSLSKVGISDWGIEIPVIPTHHVKKTLPPTLGGFPGEAEIRYFVKVTVSRHSFLKENPRAYRPFNFLPIESPRPSPTGSQVYARQRHVFHISSQAAEVSKKGKMKSMLGIAADTTPTITSAGPANGLAVSVDARLPEPAILTCNQGIPLTILLKRGNYSSEQVSLSSLQIMLRSSTKIKADDMSRTEQSSWIIMSKSNMGMAVNFPSDEEGSEAVIDDNLWRGHILPNTIAPTFETCDVSRWYSLDIRVGLAHRGSASAGKQQVPQSIILPLRLDCAIFSGILPPAAVLERMAQARDTMGEAPPYIASNISDGKLQTEAALNCAVFRPSDDASASQSAPPMPPRPGQGGLHAEEGLADAPPSYFDAVAEGAPPVIAPRPEYAPGIVREEDLRRSEKSGW</sequence>
<proteinExistence type="predicted"/>
<accession>A0A1V8SBK9</accession>
<reference evidence="4" key="1">
    <citation type="submission" date="2017-03" db="EMBL/GenBank/DDBJ databases">
        <title>Genomes of endolithic fungi from Antarctica.</title>
        <authorList>
            <person name="Coleine C."/>
            <person name="Masonjones S."/>
            <person name="Stajich J.E."/>
        </authorList>
    </citation>
    <scope>NUCLEOTIDE SEQUENCE [LARGE SCALE GENOMIC DNA]</scope>
    <source>
        <strain evidence="4">CCFEE 5527</strain>
    </source>
</reference>
<dbReference type="PANTHER" id="PTHR11188">
    <property type="entry name" value="ARRESTIN DOMAIN CONTAINING PROTEIN"/>
    <property type="match status" value="1"/>
</dbReference>
<evidence type="ECO:0000256" key="1">
    <source>
        <dbReference type="SAM" id="MobiDB-lite"/>
    </source>
</evidence>
<dbReference type="GO" id="GO:0005886">
    <property type="term" value="C:plasma membrane"/>
    <property type="evidence" value="ECO:0007669"/>
    <property type="project" value="TreeGrafter"/>
</dbReference>
<gene>
    <name evidence="3" type="ORF">B0A48_17556</name>
</gene>
<comment type="caution">
    <text evidence="3">The sequence shown here is derived from an EMBL/GenBank/DDBJ whole genome shotgun (WGS) entry which is preliminary data.</text>
</comment>
<dbReference type="InterPro" id="IPR014752">
    <property type="entry name" value="Arrestin-like_C"/>
</dbReference>
<dbReference type="PANTHER" id="PTHR11188:SF166">
    <property type="entry name" value="ARRESTIN (OR S-ANTIGEN), N-TERMINAL DOMAIN PROTEIN (AFU_ORTHOLOGUE AFUA_7G02050)"/>
    <property type="match status" value="1"/>
</dbReference>
<dbReference type="GO" id="GO:0005829">
    <property type="term" value="C:cytosol"/>
    <property type="evidence" value="ECO:0007669"/>
    <property type="project" value="TreeGrafter"/>
</dbReference>
<protein>
    <recommendedName>
        <fullName evidence="2">Arrestin-like N-terminal domain-containing protein</fullName>
    </recommendedName>
</protein>
<dbReference type="GO" id="GO:0031625">
    <property type="term" value="F:ubiquitin protein ligase binding"/>
    <property type="evidence" value="ECO:0007669"/>
    <property type="project" value="TreeGrafter"/>
</dbReference>
<dbReference type="Pfam" id="PF00339">
    <property type="entry name" value="Arrestin_N"/>
    <property type="match status" value="1"/>
</dbReference>
<dbReference type="InterPro" id="IPR050357">
    <property type="entry name" value="Arrestin_domain-protein"/>
</dbReference>
<keyword evidence="4" id="KW-1185">Reference proteome</keyword>
<dbReference type="GO" id="GO:0070086">
    <property type="term" value="P:ubiquitin-dependent endocytosis"/>
    <property type="evidence" value="ECO:0007669"/>
    <property type="project" value="TreeGrafter"/>
</dbReference>